<sequence>MNKRHGKLKEDNVSHNRDCLPQSILPLRPFGPAGPSPAIYRSVAWLAQGTYFDGLFSQNTGESFWDFPEHPKRALCIVLQERFGPMALSLLGRVALWDCLSGVKVPCLLQPPAEVARLFSPSPFSSRAKWPSTLGSGWGWMYWDALIADQERGALVIMTAQTISSTGSLLARAGSLGLAVHWGAAPREPWCPSAFSSGTCEASTLVSPLVPGASTGDLFGGAWRMGTLDQGDVNQQDGAAVVTAVRSSRRPSQWSISIPRPTSH</sequence>
<protein>
    <submittedName>
        <fullName evidence="1">Uncharacterized protein</fullName>
    </submittedName>
</protein>
<reference evidence="1 2" key="1">
    <citation type="submission" date="2023-09" db="EMBL/GenBank/DDBJ databases">
        <title>Multi-omics analysis of a traditional fermented food reveals byproduct-associated fungal strains for waste-to-food upcycling.</title>
        <authorList>
            <consortium name="Lawrence Berkeley National Laboratory"/>
            <person name="Rekdal V.M."/>
            <person name="Villalobos-Escobedo J.M."/>
            <person name="Rodriguez-Valeron N."/>
            <person name="Garcia M.O."/>
            <person name="Vasquez D.P."/>
            <person name="Damayanti I."/>
            <person name="Sorensen P.M."/>
            <person name="Baidoo E.E."/>
            <person name="De Carvalho A.C."/>
            <person name="Riley R."/>
            <person name="Lipzen A."/>
            <person name="He G."/>
            <person name="Yan M."/>
            <person name="Haridas S."/>
            <person name="Daum C."/>
            <person name="Yoshinaga Y."/>
            <person name="Ng V."/>
            <person name="Grigoriev I.V."/>
            <person name="Munk R."/>
            <person name="Nuraida L."/>
            <person name="Wijaya C.H."/>
            <person name="Morales P.-C."/>
            <person name="Keasling J.D."/>
        </authorList>
    </citation>
    <scope>NUCLEOTIDE SEQUENCE [LARGE SCALE GENOMIC DNA]</scope>
    <source>
        <strain evidence="1 2">FGSC 2613</strain>
    </source>
</reference>
<keyword evidence="2" id="KW-1185">Reference proteome</keyword>
<name>A0ABR3D1S0_NEUIN</name>
<gene>
    <name evidence="1" type="ORF">QR685DRAFT_600626</name>
</gene>
<accession>A0ABR3D1S0</accession>
<organism evidence="1 2">
    <name type="scientific">Neurospora intermedia</name>
    <dbReference type="NCBI Taxonomy" id="5142"/>
    <lineage>
        <taxon>Eukaryota</taxon>
        <taxon>Fungi</taxon>
        <taxon>Dikarya</taxon>
        <taxon>Ascomycota</taxon>
        <taxon>Pezizomycotina</taxon>
        <taxon>Sordariomycetes</taxon>
        <taxon>Sordariomycetidae</taxon>
        <taxon>Sordariales</taxon>
        <taxon>Sordariaceae</taxon>
        <taxon>Neurospora</taxon>
    </lineage>
</organism>
<evidence type="ECO:0000313" key="1">
    <source>
        <dbReference type="EMBL" id="KAL0466242.1"/>
    </source>
</evidence>
<dbReference type="Proteomes" id="UP001451303">
    <property type="component" value="Unassembled WGS sequence"/>
</dbReference>
<dbReference type="EMBL" id="JAVLET010000013">
    <property type="protein sequence ID" value="KAL0466242.1"/>
    <property type="molecule type" value="Genomic_DNA"/>
</dbReference>
<proteinExistence type="predicted"/>
<comment type="caution">
    <text evidence="1">The sequence shown here is derived from an EMBL/GenBank/DDBJ whole genome shotgun (WGS) entry which is preliminary data.</text>
</comment>
<evidence type="ECO:0000313" key="2">
    <source>
        <dbReference type="Proteomes" id="UP001451303"/>
    </source>
</evidence>